<dbReference type="EMBL" id="VSSQ01069052">
    <property type="protein sequence ID" value="MPN21148.1"/>
    <property type="molecule type" value="Genomic_DNA"/>
</dbReference>
<evidence type="ECO:0000256" key="3">
    <source>
        <dbReference type="ARBA" id="ARBA00023163"/>
    </source>
</evidence>
<dbReference type="SMART" id="SM00345">
    <property type="entry name" value="HTH_GNTR"/>
    <property type="match status" value="1"/>
</dbReference>
<protein>
    <submittedName>
        <fullName evidence="5">HTH-type transcriptional regulator LutR</fullName>
    </submittedName>
</protein>
<dbReference type="PANTHER" id="PTHR43537">
    <property type="entry name" value="TRANSCRIPTIONAL REGULATOR, GNTR FAMILY"/>
    <property type="match status" value="1"/>
</dbReference>
<keyword evidence="1" id="KW-0805">Transcription regulation</keyword>
<evidence type="ECO:0000256" key="2">
    <source>
        <dbReference type="ARBA" id="ARBA00023125"/>
    </source>
</evidence>
<proteinExistence type="predicted"/>
<evidence type="ECO:0000259" key="4">
    <source>
        <dbReference type="PROSITE" id="PS50949"/>
    </source>
</evidence>
<dbReference type="Gene3D" id="1.10.10.10">
    <property type="entry name" value="Winged helix-like DNA-binding domain superfamily/Winged helix DNA-binding domain"/>
    <property type="match status" value="1"/>
</dbReference>
<reference evidence="5" key="1">
    <citation type="submission" date="2019-08" db="EMBL/GenBank/DDBJ databases">
        <authorList>
            <person name="Kucharzyk K."/>
            <person name="Murdoch R.W."/>
            <person name="Higgins S."/>
            <person name="Loffler F."/>
        </authorList>
    </citation>
    <scope>NUCLEOTIDE SEQUENCE</scope>
</reference>
<feature type="domain" description="HTH gntR-type" evidence="4">
    <location>
        <begin position="1"/>
        <end position="63"/>
    </location>
</feature>
<organism evidence="5">
    <name type="scientific">bioreactor metagenome</name>
    <dbReference type="NCBI Taxonomy" id="1076179"/>
    <lineage>
        <taxon>unclassified sequences</taxon>
        <taxon>metagenomes</taxon>
        <taxon>ecological metagenomes</taxon>
    </lineage>
</organism>
<sequence length="227" mass="25262">MVDSIIRYIKDENLRVGDKLPTEGEFSEFFHVSRTAVREALKALGINGAVESIPGRGTFLRSPITDVIMNRNGVLVMEAQVTITEIMEVRTALELLAADLAIDRGTDEEIEAVDAAMEDLKKAVLSGNPWAQAGTSFHVRIAEMTGNSLLLKTIDSLATTIGQYKDALIEGNTEMQRHIAEHQNILDAIWKRDKEAVHSAIRRHMSDTERDIKRLVDADTAIHFIIK</sequence>
<dbReference type="Gene3D" id="1.20.120.530">
    <property type="entry name" value="GntR ligand-binding domain-like"/>
    <property type="match status" value="1"/>
</dbReference>
<dbReference type="PROSITE" id="PS50949">
    <property type="entry name" value="HTH_GNTR"/>
    <property type="match status" value="1"/>
</dbReference>
<dbReference type="Pfam" id="PF07729">
    <property type="entry name" value="FCD"/>
    <property type="match status" value="1"/>
</dbReference>
<dbReference type="SUPFAM" id="SSF46785">
    <property type="entry name" value="Winged helix' DNA-binding domain"/>
    <property type="match status" value="1"/>
</dbReference>
<dbReference type="InterPro" id="IPR000524">
    <property type="entry name" value="Tscrpt_reg_HTH_GntR"/>
</dbReference>
<dbReference type="SUPFAM" id="SSF48008">
    <property type="entry name" value="GntR ligand-binding domain-like"/>
    <property type="match status" value="1"/>
</dbReference>
<dbReference type="CDD" id="cd07377">
    <property type="entry name" value="WHTH_GntR"/>
    <property type="match status" value="1"/>
</dbReference>
<evidence type="ECO:0000256" key="1">
    <source>
        <dbReference type="ARBA" id="ARBA00023015"/>
    </source>
</evidence>
<dbReference type="GO" id="GO:0003700">
    <property type="term" value="F:DNA-binding transcription factor activity"/>
    <property type="evidence" value="ECO:0007669"/>
    <property type="project" value="InterPro"/>
</dbReference>
<dbReference type="SMART" id="SM00895">
    <property type="entry name" value="FCD"/>
    <property type="match status" value="1"/>
</dbReference>
<dbReference type="AlphaFoldDB" id="A0A645G2R7"/>
<evidence type="ECO:0000313" key="5">
    <source>
        <dbReference type="EMBL" id="MPN21148.1"/>
    </source>
</evidence>
<dbReference type="PRINTS" id="PR00035">
    <property type="entry name" value="HTHGNTR"/>
</dbReference>
<dbReference type="Pfam" id="PF00392">
    <property type="entry name" value="GntR"/>
    <property type="match status" value="1"/>
</dbReference>
<dbReference type="GO" id="GO:0003677">
    <property type="term" value="F:DNA binding"/>
    <property type="evidence" value="ECO:0007669"/>
    <property type="project" value="UniProtKB-KW"/>
</dbReference>
<keyword evidence="2" id="KW-0238">DNA-binding</keyword>
<dbReference type="InterPro" id="IPR008920">
    <property type="entry name" value="TF_FadR/GntR_C"/>
</dbReference>
<keyword evidence="3" id="KW-0804">Transcription</keyword>
<name>A0A645G2R7_9ZZZZ</name>
<dbReference type="InterPro" id="IPR036390">
    <property type="entry name" value="WH_DNA-bd_sf"/>
</dbReference>
<accession>A0A645G2R7</accession>
<gene>
    <name evidence="5" type="primary">lutR_38</name>
    <name evidence="5" type="ORF">SDC9_168527</name>
</gene>
<dbReference type="InterPro" id="IPR011711">
    <property type="entry name" value="GntR_C"/>
</dbReference>
<dbReference type="PANTHER" id="PTHR43537:SF5">
    <property type="entry name" value="UXU OPERON TRANSCRIPTIONAL REGULATOR"/>
    <property type="match status" value="1"/>
</dbReference>
<comment type="caution">
    <text evidence="5">The sequence shown here is derived from an EMBL/GenBank/DDBJ whole genome shotgun (WGS) entry which is preliminary data.</text>
</comment>
<dbReference type="InterPro" id="IPR036388">
    <property type="entry name" value="WH-like_DNA-bd_sf"/>
</dbReference>